<feature type="compositionally biased region" description="Polar residues" evidence="5">
    <location>
        <begin position="1"/>
        <end position="14"/>
    </location>
</feature>
<keyword evidence="8" id="KW-1185">Reference proteome</keyword>
<dbReference type="InterPro" id="IPR017441">
    <property type="entry name" value="Protein_kinase_ATP_BS"/>
</dbReference>
<dbReference type="STRING" id="619300.G3ALS1"/>
<dbReference type="EC" id="2.7.11.1" evidence="1"/>
<dbReference type="InParanoid" id="G3ALS1"/>
<dbReference type="EMBL" id="GL996501">
    <property type="protein sequence ID" value="EGW33314.1"/>
    <property type="molecule type" value="Genomic_DNA"/>
</dbReference>
<evidence type="ECO:0000256" key="1">
    <source>
        <dbReference type="ARBA" id="ARBA00012513"/>
    </source>
</evidence>
<evidence type="ECO:0000259" key="6">
    <source>
        <dbReference type="PROSITE" id="PS50011"/>
    </source>
</evidence>
<dbReference type="GO" id="GO:0005524">
    <property type="term" value="F:ATP binding"/>
    <property type="evidence" value="ECO:0007669"/>
    <property type="project" value="UniProtKB-UniRule"/>
</dbReference>
<dbReference type="PANTHER" id="PTHR48012">
    <property type="entry name" value="STERILE20-LIKE KINASE, ISOFORM B-RELATED"/>
    <property type="match status" value="1"/>
</dbReference>
<dbReference type="SUPFAM" id="SSF56112">
    <property type="entry name" value="Protein kinase-like (PK-like)"/>
    <property type="match status" value="1"/>
</dbReference>
<feature type="domain" description="Protein kinase" evidence="6">
    <location>
        <begin position="196"/>
        <end position="445"/>
    </location>
</feature>
<dbReference type="GeneID" id="18869966"/>
<dbReference type="Pfam" id="PF00069">
    <property type="entry name" value="Pkinase"/>
    <property type="match status" value="1"/>
</dbReference>
<sequence length="1113" mass="126466">MGEITTHVSPNVTTNDKKESTLAKYRETDDDDLDAGDFDLNLSFSKFSQVSQGSVIVKSSSKTEESESGSSDSPFVQRISNKVEVQFDNGFVSTYDKIQNGRVVYPVQEVSGSNDENQESPFLDSEANKLDAFDNNIKQIRPQKLRNKLFSNVVAPKTNIGTPKHQRTSSVKVSLTPAQKFEKKTTTHSDNALDNFEFGTLVGNGAFASVYKGTNLKTNQVVAIKQIRLEKDQDVAVLMGEIDLLKILKHPNIVKYHGFVKTSTSLNVLLEYCAGGSLRQLYKKMKRGLPESQIINYVRQILHGLTYLHDQGVVHRDVKAANVLLTDTGDVKLADFGVATRVNASHYTVVGTPNWMAPETVIGGDGLCTASDIWSLGATIIELFTMNPPYHDLNPMATLHAIGTDEHPPLPKGLSSLAKNFLLECFQKQPNLRISAKLLLKHKWLNEGITTKSSLMNLQAKRQPSMELKSILSYQEQNDDENWDNDFSEMKVLKVKGMSPDVIHLEDIESEFETEFEEPVKYTKAELLTKFAEDNSDFSDLDHIDSKKLVNHEADEADIGDSDPFSNMEIDSFDTNDLEVQSKMEYLVSRYSRKLDQARMENDEAIASLVKITGRMLHLIKKYPVSHVTFIREHGVLSILDLLDSYQEIPRQQQLWYHALSILNYMFESNVSSFENFCFLGGIPAIAHFRNVSYDIQVRLQVVRFVRLLNTSDKALSMFVSCGGFRLVAKFVEEDFDTTPTFPLVAIECIHNVLSKDLIRSKSDMCRILSKHGLVFWFMVLLNRLLKLDRDQTHKSVSSEEIRITIDRIVDIIKHFGQSEIRVRITIANTDVFKLMIKVYDQLNHDHKIAILKFIKSMSCVSEVLKYLYRADILEFMLRLLQTNTPSNRNYKEYINVVAPILYNCLSLNYIRESEFVELGALPYLKNLSIINLPFKQFILPIVCELAYCEEKVRNEMKKYDILSVYYNLLFDPYWQPNALESIYNWYRSDPAYVNLEAPRAMDCLVAGFLLPKVSNLESALDIYLQLISINAEITKLMSNSNVINNILMKLNVHKKNPVIQLLLLKILKWLLQSCDTLSVNVSTSVANSLHAITRSSSSVLIEELVIEILELI</sequence>
<dbReference type="GO" id="GO:0030447">
    <property type="term" value="P:filamentous growth"/>
    <property type="evidence" value="ECO:0007669"/>
    <property type="project" value="UniProtKB-ARBA"/>
</dbReference>
<dbReference type="FunFam" id="1.10.510.10:FF:000571">
    <property type="entry name" value="Maternal embryonic leucine zipper kinase"/>
    <property type="match status" value="1"/>
</dbReference>
<feature type="region of interest" description="Disordered" evidence="5">
    <location>
        <begin position="1"/>
        <end position="20"/>
    </location>
</feature>
<dbReference type="KEGG" id="spaa:SPAPADRAFT_136404"/>
<dbReference type="RefSeq" id="XP_007374829.1">
    <property type="nucleotide sequence ID" value="XM_007374767.1"/>
</dbReference>
<gene>
    <name evidence="7" type="ORF">SPAPADRAFT_136404</name>
</gene>
<dbReference type="HOGENOM" id="CLU_001872_2_1_1"/>
<dbReference type="PROSITE" id="PS00108">
    <property type="entry name" value="PROTEIN_KINASE_ST"/>
    <property type="match status" value="1"/>
</dbReference>
<dbReference type="InterPro" id="IPR016024">
    <property type="entry name" value="ARM-type_fold"/>
</dbReference>
<reference evidence="7 8" key="1">
    <citation type="journal article" date="2011" name="Proc. Natl. Acad. Sci. U.S.A.">
        <title>Comparative genomics of xylose-fermenting fungi for enhanced biofuel production.</title>
        <authorList>
            <person name="Wohlbach D.J."/>
            <person name="Kuo A."/>
            <person name="Sato T.K."/>
            <person name="Potts K.M."/>
            <person name="Salamov A.A."/>
            <person name="LaButti K.M."/>
            <person name="Sun H."/>
            <person name="Clum A."/>
            <person name="Pangilinan J.L."/>
            <person name="Lindquist E.A."/>
            <person name="Lucas S."/>
            <person name="Lapidus A."/>
            <person name="Jin M."/>
            <person name="Gunawan C."/>
            <person name="Balan V."/>
            <person name="Dale B.E."/>
            <person name="Jeffries T.W."/>
            <person name="Zinkel R."/>
            <person name="Barry K.W."/>
            <person name="Grigoriev I.V."/>
            <person name="Gasch A.P."/>
        </authorList>
    </citation>
    <scope>NUCLEOTIDE SEQUENCE [LARGE SCALE GENOMIC DNA]</scope>
    <source>
        <strain evidence="8">NRRL Y-27907 / 11-Y1</strain>
    </source>
</reference>
<name>G3ALS1_SPAPN</name>
<dbReference type="SMART" id="SM00220">
    <property type="entry name" value="S_TKc"/>
    <property type="match status" value="1"/>
</dbReference>
<evidence type="ECO:0000256" key="2">
    <source>
        <dbReference type="ARBA" id="ARBA00022741"/>
    </source>
</evidence>
<dbReference type="GO" id="GO:0005737">
    <property type="term" value="C:cytoplasm"/>
    <property type="evidence" value="ECO:0007669"/>
    <property type="project" value="TreeGrafter"/>
</dbReference>
<accession>G3ALS1</accession>
<keyword evidence="2 4" id="KW-0547">Nucleotide-binding</keyword>
<dbReference type="InterPro" id="IPR050629">
    <property type="entry name" value="STE20/SPS1-PAK"/>
</dbReference>
<dbReference type="eggNOG" id="KOG0198">
    <property type="taxonomic scope" value="Eukaryota"/>
</dbReference>
<dbReference type="PANTHER" id="PTHR48012:SF26">
    <property type="entry name" value="SERINE_THREONINE-PROTEIN KINASE DDB_G0283821-RELATED"/>
    <property type="match status" value="1"/>
</dbReference>
<dbReference type="InterPro" id="IPR000719">
    <property type="entry name" value="Prot_kinase_dom"/>
</dbReference>
<dbReference type="CDD" id="cd06627">
    <property type="entry name" value="STKc_Cdc7_like"/>
    <property type="match status" value="1"/>
</dbReference>
<dbReference type="PROSITE" id="PS50011">
    <property type="entry name" value="PROTEIN_KINASE_DOM"/>
    <property type="match status" value="1"/>
</dbReference>
<dbReference type="OMA" id="HDLNPMA"/>
<dbReference type="OrthoDB" id="8693905at2759"/>
<evidence type="ECO:0000256" key="3">
    <source>
        <dbReference type="ARBA" id="ARBA00022840"/>
    </source>
</evidence>
<dbReference type="Proteomes" id="UP000000709">
    <property type="component" value="Unassembled WGS sequence"/>
</dbReference>
<dbReference type="InterPro" id="IPR008271">
    <property type="entry name" value="Ser/Thr_kinase_AS"/>
</dbReference>
<proteinExistence type="predicted"/>
<keyword evidence="3 4" id="KW-0067">ATP-binding</keyword>
<organism evidence="8">
    <name type="scientific">Spathaspora passalidarum (strain NRRL Y-27907 / 11-Y1)</name>
    <dbReference type="NCBI Taxonomy" id="619300"/>
    <lineage>
        <taxon>Eukaryota</taxon>
        <taxon>Fungi</taxon>
        <taxon>Dikarya</taxon>
        <taxon>Ascomycota</taxon>
        <taxon>Saccharomycotina</taxon>
        <taxon>Pichiomycetes</taxon>
        <taxon>Debaryomycetaceae</taxon>
        <taxon>Spathaspora</taxon>
    </lineage>
</organism>
<dbReference type="GO" id="GO:0004674">
    <property type="term" value="F:protein serine/threonine kinase activity"/>
    <property type="evidence" value="ECO:0007669"/>
    <property type="project" value="UniProtKB-EC"/>
</dbReference>
<dbReference type="PROSITE" id="PS00107">
    <property type="entry name" value="PROTEIN_KINASE_ATP"/>
    <property type="match status" value="1"/>
</dbReference>
<feature type="binding site" evidence="4">
    <location>
        <position position="225"/>
    </location>
    <ligand>
        <name>ATP</name>
        <dbReference type="ChEBI" id="CHEBI:30616"/>
    </ligand>
</feature>
<dbReference type="InterPro" id="IPR011989">
    <property type="entry name" value="ARM-like"/>
</dbReference>
<evidence type="ECO:0000256" key="4">
    <source>
        <dbReference type="PROSITE-ProRule" id="PRU10141"/>
    </source>
</evidence>
<dbReference type="Gene3D" id="1.10.510.10">
    <property type="entry name" value="Transferase(Phosphotransferase) domain 1"/>
    <property type="match status" value="1"/>
</dbReference>
<dbReference type="Gene3D" id="1.25.10.10">
    <property type="entry name" value="Leucine-rich Repeat Variant"/>
    <property type="match status" value="1"/>
</dbReference>
<dbReference type="AlphaFoldDB" id="G3ALS1"/>
<dbReference type="SUPFAM" id="SSF48371">
    <property type="entry name" value="ARM repeat"/>
    <property type="match status" value="1"/>
</dbReference>
<evidence type="ECO:0000313" key="7">
    <source>
        <dbReference type="EMBL" id="EGW33314.1"/>
    </source>
</evidence>
<dbReference type="InterPro" id="IPR011009">
    <property type="entry name" value="Kinase-like_dom_sf"/>
</dbReference>
<protein>
    <recommendedName>
        <fullName evidence="1">non-specific serine/threonine protein kinase</fullName>
        <ecNumber evidence="1">2.7.11.1</ecNumber>
    </recommendedName>
</protein>
<evidence type="ECO:0000313" key="8">
    <source>
        <dbReference type="Proteomes" id="UP000000709"/>
    </source>
</evidence>
<evidence type="ECO:0000256" key="5">
    <source>
        <dbReference type="SAM" id="MobiDB-lite"/>
    </source>
</evidence>